<accession>A0A7M7GWJ4</accession>
<name>A0A7M7GWJ4_APIME</name>
<evidence type="ECO:0000313" key="4">
    <source>
        <dbReference type="RefSeq" id="XP_006561967.2"/>
    </source>
</evidence>
<sequence>MLGRNTFGCEGGGALVPTRGDSPSPRPFFHHVRGDLYIKALFWVAKASETTISLTYPVPYLTDKQLAYRNNTLFRINMRSLVILVLVAVAISRVSCRELKGDKRSSRLPLKGKRGIVDYSGGSSYNSPLISSGYTGGYSSAHSPSIPSIQSLGGGSMGYSLGSGGLGHNFGISLGGQHFGGAQSYSSPGLGSLAGGGGLFSPPSKNGPVTFGIHGGGGSSSSTSYSAPVYATGVHGLSSYGSGSSHQGISLSSMLGSGHSYGLPASSLGSGHALSMIHSISPGYAASGGLVIDSSSLGKGSSSYSLPLSSSHGSSSLSTGSSSSYALPVSSGSSHSGISALHSGSTASYSLPVSSGSSIGGHISFSGGSSADSYSLPASSISASHPYVTVMSDASSSSSGSSSYSSPSSSYSAPASGSISSYSSPASSYSSSGYSGTSSSYSPIYSAPSTSYGTPMESHGSYSNLAARYVEYPGSKSYEDSTSSNKYDTISYSSPSGKY</sequence>
<dbReference type="GeneID" id="102655476"/>
<evidence type="ECO:0000256" key="1">
    <source>
        <dbReference type="SAM" id="MobiDB-lite"/>
    </source>
</evidence>
<dbReference type="AlphaFoldDB" id="A0A7M7GWJ4"/>
<dbReference type="RefSeq" id="XP_006561967.2">
    <property type="nucleotide sequence ID" value="XM_006561904.3"/>
</dbReference>
<protein>
    <submittedName>
        <fullName evidence="4">Hornerin</fullName>
    </submittedName>
</protein>
<gene>
    <name evidence="4" type="primary">LOC102655476</name>
</gene>
<dbReference type="EnsemblMetazoa" id="XM_006561904">
    <property type="protein sequence ID" value="XP_006561967"/>
    <property type="gene ID" value="LOC102655476"/>
</dbReference>
<dbReference type="Proteomes" id="UP000005203">
    <property type="component" value="Linkage group LG9"/>
</dbReference>
<feature type="region of interest" description="Disordered" evidence="1">
    <location>
        <begin position="475"/>
        <end position="499"/>
    </location>
</feature>
<proteinExistence type="predicted"/>
<keyword evidence="3" id="KW-1185">Reference proteome</keyword>
<reference evidence="4" key="2">
    <citation type="submission" date="2025-04" db="UniProtKB">
        <authorList>
            <consortium name="RefSeq"/>
        </authorList>
    </citation>
    <scope>IDENTIFICATION</scope>
    <source>
        <strain evidence="4">DH4</strain>
        <tissue evidence="4">Whole body</tissue>
    </source>
</reference>
<organism evidence="2">
    <name type="scientific">Apis mellifera</name>
    <name type="common">Honeybee</name>
    <dbReference type="NCBI Taxonomy" id="7460"/>
    <lineage>
        <taxon>Eukaryota</taxon>
        <taxon>Metazoa</taxon>
        <taxon>Ecdysozoa</taxon>
        <taxon>Arthropoda</taxon>
        <taxon>Hexapoda</taxon>
        <taxon>Insecta</taxon>
        <taxon>Pterygota</taxon>
        <taxon>Neoptera</taxon>
        <taxon>Endopterygota</taxon>
        <taxon>Hymenoptera</taxon>
        <taxon>Apocrita</taxon>
        <taxon>Aculeata</taxon>
        <taxon>Apoidea</taxon>
        <taxon>Anthophila</taxon>
        <taxon>Apidae</taxon>
        <taxon>Apis</taxon>
    </lineage>
</organism>
<dbReference type="KEGG" id="ame:102655476"/>
<accession>A0A8B6YZR2</accession>
<dbReference type="OrthoDB" id="7617484at2759"/>
<reference evidence="2" key="1">
    <citation type="submission" date="2021-01" db="UniProtKB">
        <authorList>
            <consortium name="EnsemblMetazoa"/>
        </authorList>
    </citation>
    <scope>IDENTIFICATION</scope>
    <source>
        <strain evidence="2">DH4</strain>
    </source>
</reference>
<feature type="compositionally biased region" description="Polar residues" evidence="1">
    <location>
        <begin position="480"/>
        <end position="499"/>
    </location>
</feature>
<evidence type="ECO:0000313" key="2">
    <source>
        <dbReference type="EnsemblMetazoa" id="XP_006561967"/>
    </source>
</evidence>
<evidence type="ECO:0000313" key="3">
    <source>
        <dbReference type="Proteomes" id="UP000005203"/>
    </source>
</evidence>